<evidence type="ECO:0008006" key="2">
    <source>
        <dbReference type="Google" id="ProtNLM"/>
    </source>
</evidence>
<dbReference type="AlphaFoldDB" id="A0A6S6UDN8"/>
<proteinExistence type="predicted"/>
<protein>
    <recommendedName>
        <fullName evidence="2">PD-(D/E)XK nuclease superfamily protein</fullName>
    </recommendedName>
</protein>
<sequence>MNNIDFLKEYKNFKKLQKKQRNRGVNDFNLLTTVLKYSDEVRLHSRVMVALLNPKESHYQEELFLKIFLEVIGLEDWGLDLSMVHIYIEYQDIDIYITDGQKHIIIENKVYAVDQPCQLMRYINTIVSENEEALIVSESMVIDESNLRVFYLSPKAKKVPQGHVLDKDGYIYFKDEEKLRKCDKSLKSYRAKYQKISYQNEIINWLEHSKLEVKNITNLNESIKQYIDVVKKVNKTYKGEIMTLKEHVKNKNINLKLLLDIQKDIPILLGEYLYEIFEQKIDGFKSVNDEIKVHHENFIYTKKRCQDWFKGKDRDFGSFYKIDDNKLLLIFIGKERIHFGIIKHQDFKLQISSKDAFSTYMLTYRNWQKIKWHSKSYGLKDNINILNSFDESDFKKELDELLKTLS</sequence>
<reference evidence="1" key="1">
    <citation type="submission" date="2020-01" db="EMBL/GenBank/DDBJ databases">
        <authorList>
            <person name="Meier V. D."/>
            <person name="Meier V D."/>
        </authorList>
    </citation>
    <scope>NUCLEOTIDE SEQUENCE</scope>
    <source>
        <strain evidence="1">HLG_WM_MAG_02</strain>
    </source>
</reference>
<gene>
    <name evidence="1" type="ORF">HELGO_WM26156</name>
</gene>
<dbReference type="EMBL" id="CACVAZ010000216">
    <property type="protein sequence ID" value="CAA6827003.1"/>
    <property type="molecule type" value="Genomic_DNA"/>
</dbReference>
<name>A0A6S6UDN8_9BACT</name>
<dbReference type="InterPro" id="IPR029470">
    <property type="entry name" value="PDDEXK_4"/>
</dbReference>
<accession>A0A6S6UDN8</accession>
<dbReference type="Pfam" id="PF14281">
    <property type="entry name" value="PDDEXK_4"/>
    <property type="match status" value="1"/>
</dbReference>
<organism evidence="1">
    <name type="scientific">uncultured Sulfurovum sp</name>
    <dbReference type="NCBI Taxonomy" id="269237"/>
    <lineage>
        <taxon>Bacteria</taxon>
        <taxon>Pseudomonadati</taxon>
        <taxon>Campylobacterota</taxon>
        <taxon>Epsilonproteobacteria</taxon>
        <taxon>Campylobacterales</taxon>
        <taxon>Sulfurovaceae</taxon>
        <taxon>Sulfurovum</taxon>
        <taxon>environmental samples</taxon>
    </lineage>
</organism>
<evidence type="ECO:0000313" key="1">
    <source>
        <dbReference type="EMBL" id="CAA6827003.1"/>
    </source>
</evidence>